<keyword evidence="1 4" id="KW-0479">Metal-binding</keyword>
<dbReference type="PANTHER" id="PTHR43401">
    <property type="entry name" value="L-THREONINE 3-DEHYDROGENASE"/>
    <property type="match status" value="1"/>
</dbReference>
<evidence type="ECO:0000256" key="3">
    <source>
        <dbReference type="ARBA" id="ARBA00023002"/>
    </source>
</evidence>
<organism evidence="7 8">
    <name type="scientific">Paenibacillus nasutitermitis</name>
    <dbReference type="NCBI Taxonomy" id="1652958"/>
    <lineage>
        <taxon>Bacteria</taxon>
        <taxon>Bacillati</taxon>
        <taxon>Bacillota</taxon>
        <taxon>Bacilli</taxon>
        <taxon>Bacillales</taxon>
        <taxon>Paenibacillaceae</taxon>
        <taxon>Paenibacillus</taxon>
    </lineage>
</organism>
<dbReference type="Pfam" id="PF08240">
    <property type="entry name" value="ADH_N"/>
    <property type="match status" value="1"/>
</dbReference>
<feature type="domain" description="Alcohol dehydrogenase-like N-terminal" evidence="6">
    <location>
        <begin position="31"/>
        <end position="138"/>
    </location>
</feature>
<gene>
    <name evidence="7" type="primary">adh</name>
    <name evidence="7" type="ORF">GCM10010911_29530</name>
</gene>
<evidence type="ECO:0000259" key="6">
    <source>
        <dbReference type="Pfam" id="PF08240"/>
    </source>
</evidence>
<dbReference type="InterPro" id="IPR002328">
    <property type="entry name" value="ADH_Zn_CS"/>
</dbReference>
<dbReference type="InterPro" id="IPR011032">
    <property type="entry name" value="GroES-like_sf"/>
</dbReference>
<accession>A0A917DTL8</accession>
<dbReference type="SUPFAM" id="SSF51735">
    <property type="entry name" value="NAD(P)-binding Rossmann-fold domains"/>
    <property type="match status" value="1"/>
</dbReference>
<evidence type="ECO:0000256" key="1">
    <source>
        <dbReference type="ARBA" id="ARBA00022723"/>
    </source>
</evidence>
<reference evidence="7" key="1">
    <citation type="journal article" date="2014" name="Int. J. Syst. Evol. Microbiol.">
        <title>Complete genome sequence of Corynebacterium casei LMG S-19264T (=DSM 44701T), isolated from a smear-ripened cheese.</title>
        <authorList>
            <consortium name="US DOE Joint Genome Institute (JGI-PGF)"/>
            <person name="Walter F."/>
            <person name="Albersmeier A."/>
            <person name="Kalinowski J."/>
            <person name="Ruckert C."/>
        </authorList>
    </citation>
    <scope>NUCLEOTIDE SEQUENCE</scope>
    <source>
        <strain evidence="7">CGMCC 1.15178</strain>
    </source>
</reference>
<dbReference type="Pfam" id="PF00107">
    <property type="entry name" value="ADH_zinc_N"/>
    <property type="match status" value="1"/>
</dbReference>
<dbReference type="RefSeq" id="WP_229750298.1">
    <property type="nucleotide sequence ID" value="NZ_BMHP01000002.1"/>
</dbReference>
<name>A0A917DTL8_9BACL</name>
<evidence type="ECO:0000259" key="5">
    <source>
        <dbReference type="Pfam" id="PF00107"/>
    </source>
</evidence>
<proteinExistence type="inferred from homology"/>
<comment type="caution">
    <text evidence="7">The sequence shown here is derived from an EMBL/GenBank/DDBJ whole genome shotgun (WGS) entry which is preliminary data.</text>
</comment>
<evidence type="ECO:0000313" key="8">
    <source>
        <dbReference type="Proteomes" id="UP000612456"/>
    </source>
</evidence>
<comment type="cofactor">
    <cofactor evidence="4">
        <name>Zn(2+)</name>
        <dbReference type="ChEBI" id="CHEBI:29105"/>
    </cofactor>
</comment>
<dbReference type="Proteomes" id="UP000612456">
    <property type="component" value="Unassembled WGS sequence"/>
</dbReference>
<dbReference type="InterPro" id="IPR013149">
    <property type="entry name" value="ADH-like_C"/>
</dbReference>
<dbReference type="AlphaFoldDB" id="A0A917DTL8"/>
<dbReference type="InterPro" id="IPR050129">
    <property type="entry name" value="Zn_alcohol_dh"/>
</dbReference>
<keyword evidence="8" id="KW-1185">Reference proteome</keyword>
<evidence type="ECO:0000313" key="7">
    <source>
        <dbReference type="EMBL" id="GGD69767.1"/>
    </source>
</evidence>
<evidence type="ECO:0000256" key="2">
    <source>
        <dbReference type="ARBA" id="ARBA00022833"/>
    </source>
</evidence>
<dbReference type="InterPro" id="IPR036291">
    <property type="entry name" value="NAD(P)-bd_dom_sf"/>
</dbReference>
<keyword evidence="2 4" id="KW-0862">Zinc</keyword>
<feature type="domain" description="Alcohol dehydrogenase-like C-terminal" evidence="5">
    <location>
        <begin position="178"/>
        <end position="300"/>
    </location>
</feature>
<dbReference type="PANTHER" id="PTHR43401:SF2">
    <property type="entry name" value="L-THREONINE 3-DEHYDROGENASE"/>
    <property type="match status" value="1"/>
</dbReference>
<keyword evidence="3" id="KW-0560">Oxidoreductase</keyword>
<dbReference type="EMBL" id="BMHP01000002">
    <property type="protein sequence ID" value="GGD69767.1"/>
    <property type="molecule type" value="Genomic_DNA"/>
</dbReference>
<dbReference type="InterPro" id="IPR013154">
    <property type="entry name" value="ADH-like_N"/>
</dbReference>
<dbReference type="GO" id="GO:0008270">
    <property type="term" value="F:zinc ion binding"/>
    <property type="evidence" value="ECO:0007669"/>
    <property type="project" value="InterPro"/>
</dbReference>
<comment type="similarity">
    <text evidence="4">Belongs to the zinc-containing alcohol dehydrogenase family.</text>
</comment>
<sequence length="339" mass="36313">MTNEAKTMKALVYEGPRTMEMRQVPVPDIREDEVLIAVSKVGICGSELGGYLGHNSLRKPPLIMGHEFAGLVEKTGGAVLRTSAGARVTANPLVTCSICRFCQSGETQLCPERKLLGAHLPGAFGEFVAVAERNVYELVPHVSMEEGAFAEPFACAVHVCRLLDLKPEDRLVIYGAGPIGLFTLQAAQVCGARDIVIVDLNEARLEIARELGGIAVTRLEDCGSLPEGGFDAAVDAVGAQVTRQASVNALRSGGRLIFTGLHEADSQLPVNDIIRREIVMKGAFAYSHQDFETALHWIAEGKVNLLPWTVSAPLEEGGACFEKLITGPGKTAKILLTLN</sequence>
<dbReference type="GO" id="GO:0016491">
    <property type="term" value="F:oxidoreductase activity"/>
    <property type="evidence" value="ECO:0007669"/>
    <property type="project" value="UniProtKB-KW"/>
</dbReference>
<evidence type="ECO:0000256" key="4">
    <source>
        <dbReference type="RuleBase" id="RU361277"/>
    </source>
</evidence>
<dbReference type="Gene3D" id="3.90.180.10">
    <property type="entry name" value="Medium-chain alcohol dehydrogenases, catalytic domain"/>
    <property type="match status" value="1"/>
</dbReference>
<dbReference type="PROSITE" id="PS00059">
    <property type="entry name" value="ADH_ZINC"/>
    <property type="match status" value="1"/>
</dbReference>
<dbReference type="Gene3D" id="3.40.50.720">
    <property type="entry name" value="NAD(P)-binding Rossmann-like Domain"/>
    <property type="match status" value="1"/>
</dbReference>
<reference evidence="7" key="2">
    <citation type="submission" date="2020-09" db="EMBL/GenBank/DDBJ databases">
        <authorList>
            <person name="Sun Q."/>
            <person name="Zhou Y."/>
        </authorList>
    </citation>
    <scope>NUCLEOTIDE SEQUENCE</scope>
    <source>
        <strain evidence="7">CGMCC 1.15178</strain>
    </source>
</reference>
<dbReference type="SUPFAM" id="SSF50129">
    <property type="entry name" value="GroES-like"/>
    <property type="match status" value="1"/>
</dbReference>
<protein>
    <submittedName>
        <fullName evidence="7">Galactitol-1-phosphate 5-dehydrogenase</fullName>
    </submittedName>
</protein>